<dbReference type="Proteomes" id="UP000023758">
    <property type="component" value="Unassembled WGS sequence"/>
</dbReference>
<dbReference type="HOGENOM" id="CLU_2122834_0_0_1"/>
<evidence type="ECO:0000313" key="1">
    <source>
        <dbReference type="EMBL" id="EZF56712.1"/>
    </source>
</evidence>
<gene>
    <name evidence="1" type="ORF">H103_00932</name>
</gene>
<sequence>MKALKAFEGHCQPFRLPCRRSSTGRILHPSAPSKSSPWPCLQQPLLSCLMHKKCWNPSHPSMPSAASLVPSIAGRSNALFLRGRRCLVADLSALYISSSFFFLCWLTSSSRTLN</sequence>
<accession>A0A022WEE2</accession>
<protein>
    <submittedName>
        <fullName evidence="1">Uncharacterized protein</fullName>
    </submittedName>
</protein>
<dbReference type="AlphaFoldDB" id="A0A022WEE2"/>
<dbReference type="EMBL" id="KK207711">
    <property type="protein sequence ID" value="EZF56712.1"/>
    <property type="molecule type" value="Genomic_DNA"/>
</dbReference>
<organism evidence="1">
    <name type="scientific">Trichophyton rubrum CBS 288.86</name>
    <dbReference type="NCBI Taxonomy" id="1215330"/>
    <lineage>
        <taxon>Eukaryota</taxon>
        <taxon>Fungi</taxon>
        <taxon>Dikarya</taxon>
        <taxon>Ascomycota</taxon>
        <taxon>Pezizomycotina</taxon>
        <taxon>Eurotiomycetes</taxon>
        <taxon>Eurotiomycetidae</taxon>
        <taxon>Onygenales</taxon>
        <taxon>Arthrodermataceae</taxon>
        <taxon>Trichophyton</taxon>
    </lineage>
</organism>
<reference evidence="1" key="1">
    <citation type="submission" date="2014-02" db="EMBL/GenBank/DDBJ databases">
        <title>The Genome Sequence of Trichophyton rubrum (morphotype fischeri) CBS 288.86.</title>
        <authorList>
            <consortium name="The Broad Institute Genomics Platform"/>
            <person name="Cuomo C.A."/>
            <person name="White T.C."/>
            <person name="Graser Y."/>
            <person name="Martinez-Rossi N."/>
            <person name="Heitman J."/>
            <person name="Young S.K."/>
            <person name="Zeng Q."/>
            <person name="Gargeya S."/>
            <person name="Abouelleil A."/>
            <person name="Alvarado L."/>
            <person name="Chapman S.B."/>
            <person name="Gainer-Dewar J."/>
            <person name="Goldberg J."/>
            <person name="Griggs A."/>
            <person name="Gujja S."/>
            <person name="Hansen M."/>
            <person name="Howarth C."/>
            <person name="Imamovic A."/>
            <person name="Larimer J."/>
            <person name="Martinez D."/>
            <person name="Murphy C."/>
            <person name="Pearson M.D."/>
            <person name="Persinoti G."/>
            <person name="Poon T."/>
            <person name="Priest M."/>
            <person name="Roberts A.D."/>
            <person name="Saif S."/>
            <person name="Shea T.D."/>
            <person name="Sykes S.N."/>
            <person name="Wortman J."/>
            <person name="Nusbaum C."/>
            <person name="Birren B."/>
        </authorList>
    </citation>
    <scope>NUCLEOTIDE SEQUENCE [LARGE SCALE GENOMIC DNA]</scope>
    <source>
        <strain evidence="1">CBS 288.86</strain>
    </source>
</reference>
<name>A0A022WEE2_TRIRU</name>
<proteinExistence type="predicted"/>